<dbReference type="Gene3D" id="3.30.9.10">
    <property type="entry name" value="D-Amino Acid Oxidase, subunit A, domain 2"/>
    <property type="match status" value="1"/>
</dbReference>
<dbReference type="GO" id="GO:0006071">
    <property type="term" value="P:glycerol metabolic process"/>
    <property type="evidence" value="ECO:0007669"/>
    <property type="project" value="UniProtKB-KW"/>
</dbReference>
<feature type="domain" description="Alpha-glycerophosphate oxidase C-terminal" evidence="5">
    <location>
        <begin position="100"/>
        <end position="236"/>
    </location>
</feature>
<dbReference type="AlphaFoldDB" id="A0A1J5QYK8"/>
<gene>
    <name evidence="6" type="primary">glpD_6</name>
    <name evidence="6" type="ORF">GALL_332340</name>
</gene>
<keyword evidence="3" id="KW-0274">FAD</keyword>
<keyword evidence="1" id="KW-0285">Flavoprotein</keyword>
<name>A0A1J5QYK8_9ZZZZ</name>
<evidence type="ECO:0000256" key="2">
    <source>
        <dbReference type="ARBA" id="ARBA00022798"/>
    </source>
</evidence>
<keyword evidence="4 6" id="KW-0560">Oxidoreductase</keyword>
<protein>
    <submittedName>
        <fullName evidence="6">Aerobic glycerol-3-phosphate dehydrogenase</fullName>
        <ecNumber evidence="6">1.1.5.3</ecNumber>
    </submittedName>
</protein>
<evidence type="ECO:0000256" key="3">
    <source>
        <dbReference type="ARBA" id="ARBA00022827"/>
    </source>
</evidence>
<dbReference type="InterPro" id="IPR038299">
    <property type="entry name" value="DAO_C_sf"/>
</dbReference>
<comment type="caution">
    <text evidence="6">The sequence shown here is derived from an EMBL/GenBank/DDBJ whole genome shotgun (WGS) entry which is preliminary data.</text>
</comment>
<dbReference type="EC" id="1.1.5.3" evidence="6"/>
<dbReference type="PANTHER" id="PTHR11985:SF35">
    <property type="entry name" value="ANAEROBIC GLYCEROL-3-PHOSPHATE DEHYDROGENASE SUBUNIT A"/>
    <property type="match status" value="1"/>
</dbReference>
<dbReference type="GO" id="GO:0046168">
    <property type="term" value="P:glycerol-3-phosphate catabolic process"/>
    <property type="evidence" value="ECO:0007669"/>
    <property type="project" value="TreeGrafter"/>
</dbReference>
<dbReference type="PANTHER" id="PTHR11985">
    <property type="entry name" value="GLYCEROL-3-PHOSPHATE DEHYDROGENASE"/>
    <property type="match status" value="1"/>
</dbReference>
<evidence type="ECO:0000256" key="1">
    <source>
        <dbReference type="ARBA" id="ARBA00022630"/>
    </source>
</evidence>
<organism evidence="6">
    <name type="scientific">mine drainage metagenome</name>
    <dbReference type="NCBI Taxonomy" id="410659"/>
    <lineage>
        <taxon>unclassified sequences</taxon>
        <taxon>metagenomes</taxon>
        <taxon>ecological metagenomes</taxon>
    </lineage>
</organism>
<reference evidence="6" key="1">
    <citation type="submission" date="2016-10" db="EMBL/GenBank/DDBJ databases">
        <title>Sequence of Gallionella enrichment culture.</title>
        <authorList>
            <person name="Poehlein A."/>
            <person name="Muehling M."/>
            <person name="Daniel R."/>
        </authorList>
    </citation>
    <scope>NUCLEOTIDE SEQUENCE</scope>
</reference>
<sequence>MIPKTDDGRVLFAVPWHNEVVVGTTDTPVTNISSEPKALEEEIDFIIKHFNRYCNTSIQRNNVKSVYAGLRPLVKHGNGQKTSLLSRDHTIVVAKSGLVSIVGGKWTTYRKMAQDAVNNAVFVSKLKFTECSTQTLPIGKWGWPIDKTNHWHVYGTNAKLIQKLIEENNSWKERLHPSFPHIKAEIIWFIRNEMAMTIEDVLARRTRILFLDAQAAIDTAPLVAEIMMAEMKKDEAWKQDQINSFTTLAKQYLLY</sequence>
<dbReference type="Gene3D" id="1.10.8.870">
    <property type="entry name" value="Alpha-glycerophosphate oxidase, cap domain"/>
    <property type="match status" value="1"/>
</dbReference>
<accession>A0A1J5QYK8</accession>
<dbReference type="SUPFAM" id="SSF54373">
    <property type="entry name" value="FAD-linked reductases, C-terminal domain"/>
    <property type="match status" value="1"/>
</dbReference>
<dbReference type="InterPro" id="IPR000447">
    <property type="entry name" value="G3P_DH_FAD-dep"/>
</dbReference>
<evidence type="ECO:0000259" key="5">
    <source>
        <dbReference type="Pfam" id="PF16901"/>
    </source>
</evidence>
<evidence type="ECO:0000313" key="6">
    <source>
        <dbReference type="EMBL" id="OIQ84927.1"/>
    </source>
</evidence>
<dbReference type="Pfam" id="PF16901">
    <property type="entry name" value="DAO_C"/>
    <property type="match status" value="1"/>
</dbReference>
<proteinExistence type="predicted"/>
<dbReference type="EMBL" id="MLJW01000580">
    <property type="protein sequence ID" value="OIQ84927.1"/>
    <property type="molecule type" value="Genomic_DNA"/>
</dbReference>
<dbReference type="Gene3D" id="3.50.50.60">
    <property type="entry name" value="FAD/NAD(P)-binding domain"/>
    <property type="match status" value="1"/>
</dbReference>
<dbReference type="GO" id="GO:0004368">
    <property type="term" value="F:glycerol-3-phosphate dehydrogenase (quinone) activity"/>
    <property type="evidence" value="ECO:0007669"/>
    <property type="project" value="UniProtKB-EC"/>
</dbReference>
<dbReference type="InterPro" id="IPR036188">
    <property type="entry name" value="FAD/NAD-bd_sf"/>
</dbReference>
<keyword evidence="2" id="KW-0319">Glycerol metabolism</keyword>
<dbReference type="InterPro" id="IPR031656">
    <property type="entry name" value="DAO_C"/>
</dbReference>
<dbReference type="PROSITE" id="PS00978">
    <property type="entry name" value="FAD_G3PDH_2"/>
    <property type="match status" value="1"/>
</dbReference>
<evidence type="ECO:0000256" key="4">
    <source>
        <dbReference type="ARBA" id="ARBA00023002"/>
    </source>
</evidence>